<feature type="compositionally biased region" description="Basic and acidic residues" evidence="1">
    <location>
        <begin position="1"/>
        <end position="13"/>
    </location>
</feature>
<accession>A0ABV9BBN4</accession>
<proteinExistence type="predicted"/>
<dbReference type="RefSeq" id="WP_417922358.1">
    <property type="nucleotide sequence ID" value="NZ_JBHSFS010000002.1"/>
</dbReference>
<evidence type="ECO:0000256" key="1">
    <source>
        <dbReference type="SAM" id="MobiDB-lite"/>
    </source>
</evidence>
<dbReference type="EMBL" id="JBHSFS010000002">
    <property type="protein sequence ID" value="MFC4512282.1"/>
    <property type="molecule type" value="Genomic_DNA"/>
</dbReference>
<organism evidence="2 3">
    <name type="scientific">Streptomyces ehimensis</name>
    <dbReference type="NCBI Taxonomy" id="68195"/>
    <lineage>
        <taxon>Bacteria</taxon>
        <taxon>Bacillati</taxon>
        <taxon>Actinomycetota</taxon>
        <taxon>Actinomycetes</taxon>
        <taxon>Kitasatosporales</taxon>
        <taxon>Streptomycetaceae</taxon>
        <taxon>Streptomyces</taxon>
    </lineage>
</organism>
<dbReference type="Proteomes" id="UP001595990">
    <property type="component" value="Unassembled WGS sequence"/>
</dbReference>
<comment type="caution">
    <text evidence="2">The sequence shown here is derived from an EMBL/GenBank/DDBJ whole genome shotgun (WGS) entry which is preliminary data.</text>
</comment>
<keyword evidence="3" id="KW-1185">Reference proteome</keyword>
<evidence type="ECO:0000313" key="3">
    <source>
        <dbReference type="Proteomes" id="UP001595990"/>
    </source>
</evidence>
<gene>
    <name evidence="2" type="ORF">ACFPEN_04955</name>
</gene>
<name>A0ABV9BBN4_9ACTN</name>
<evidence type="ECO:0008006" key="4">
    <source>
        <dbReference type="Google" id="ProtNLM"/>
    </source>
</evidence>
<reference evidence="3" key="1">
    <citation type="journal article" date="2019" name="Int. J. Syst. Evol. Microbiol.">
        <title>The Global Catalogue of Microorganisms (GCM) 10K type strain sequencing project: providing services to taxonomists for standard genome sequencing and annotation.</title>
        <authorList>
            <consortium name="The Broad Institute Genomics Platform"/>
            <consortium name="The Broad Institute Genome Sequencing Center for Infectious Disease"/>
            <person name="Wu L."/>
            <person name="Ma J."/>
        </authorList>
    </citation>
    <scope>NUCLEOTIDE SEQUENCE [LARGE SCALE GENOMIC DNA]</scope>
    <source>
        <strain evidence="3">CECT 8064</strain>
    </source>
</reference>
<feature type="region of interest" description="Disordered" evidence="1">
    <location>
        <begin position="1"/>
        <end position="25"/>
    </location>
</feature>
<sequence>MRTSRHPDKRPEDSPAAPDAPFGYGRSEYSGPIVHILAEDWRYSLWPGNPDSLWAEHREPEHVMSAWALCRRAVQWKADRPSTPRLMCRVCLMPADQRALQHTRLHPVLVPAESPR</sequence>
<evidence type="ECO:0000313" key="2">
    <source>
        <dbReference type="EMBL" id="MFC4512282.1"/>
    </source>
</evidence>
<protein>
    <recommendedName>
        <fullName evidence="4">MbtH-like domain-containing protein</fullName>
    </recommendedName>
</protein>